<feature type="region of interest" description="Disordered" evidence="1">
    <location>
        <begin position="1"/>
        <end position="24"/>
    </location>
</feature>
<keyword evidence="2" id="KW-1133">Transmembrane helix</keyword>
<name>A0A8H6INW5_9PEZI</name>
<dbReference type="Proteomes" id="UP000652219">
    <property type="component" value="Unassembled WGS sequence"/>
</dbReference>
<dbReference type="AlphaFoldDB" id="A0A8H6INW5"/>
<keyword evidence="4" id="KW-1185">Reference proteome</keyword>
<organism evidence="3 4">
    <name type="scientific">Colletotrichum sojae</name>
    <dbReference type="NCBI Taxonomy" id="2175907"/>
    <lineage>
        <taxon>Eukaryota</taxon>
        <taxon>Fungi</taxon>
        <taxon>Dikarya</taxon>
        <taxon>Ascomycota</taxon>
        <taxon>Pezizomycotina</taxon>
        <taxon>Sordariomycetes</taxon>
        <taxon>Hypocreomycetidae</taxon>
        <taxon>Glomerellales</taxon>
        <taxon>Glomerellaceae</taxon>
        <taxon>Colletotrichum</taxon>
        <taxon>Colletotrichum orchidearum species complex</taxon>
    </lineage>
</organism>
<sequence>MDKSSSNSTKTSASSTQPPSYTEADTRISLLRKQRSPLVVQLQVWHHNSEGRSPAHNNGFAALFRDLRAWKVIPLEAEGIAGPGSHDQYVPVEVRFRHRILAYNDRGESPVADVGELFYKVAPQFIYQFFIKIRSAPHNTNIFPVGVPDEFSSRYIHAYNLKPPSIRVNESSVPAPARTNDAQSWLMYAVGTTANGLGILAAIIIVYFEYQKGSNGNDPQGIQRLSEYSRFLMDVNVPKRFPMMRGLFDQCMEARLERLENKHTLSDQDLYELLHDSHSAVVELSAVKRAVFPLVVLLERENSRAIQAYRVTAAKSAVSAVKGAICGLAAAIAAVFLFSNPGGWDVCGAGLIGGVAGASLGFQEQWLWVRLAVKQLNMYASQAQVAIVMVFCAQLMRKRIDETLPEHDRRAILCSFGVDANGLGSAVYREELVRLRLRPFREWNGELHKKMNEVMADVDYELSE</sequence>
<comment type="caution">
    <text evidence="3">The sequence shown here is derived from an EMBL/GenBank/DDBJ whole genome shotgun (WGS) entry which is preliminary data.</text>
</comment>
<evidence type="ECO:0000256" key="2">
    <source>
        <dbReference type="SAM" id="Phobius"/>
    </source>
</evidence>
<evidence type="ECO:0000313" key="4">
    <source>
        <dbReference type="Proteomes" id="UP000652219"/>
    </source>
</evidence>
<proteinExistence type="predicted"/>
<evidence type="ECO:0000313" key="3">
    <source>
        <dbReference type="EMBL" id="KAF6788162.1"/>
    </source>
</evidence>
<protein>
    <submittedName>
        <fullName evidence="3">Uncharacterized protein</fullName>
    </submittedName>
</protein>
<feature type="transmembrane region" description="Helical" evidence="2">
    <location>
        <begin position="185"/>
        <end position="208"/>
    </location>
</feature>
<reference evidence="3 4" key="1">
    <citation type="journal article" date="2020" name="Phytopathology">
        <title>Genome Sequence Resources of Colletotrichum truncatum, C. plurivorum, C. musicola, and C. sojae: Four Species Pathogenic to Soybean (Glycine max).</title>
        <authorList>
            <person name="Rogerio F."/>
            <person name="Boufleur T.R."/>
            <person name="Ciampi-Guillardi M."/>
            <person name="Sukno S.A."/>
            <person name="Thon M.R."/>
            <person name="Massola Junior N.S."/>
            <person name="Baroncelli R."/>
        </authorList>
    </citation>
    <scope>NUCLEOTIDE SEQUENCE [LARGE SCALE GENOMIC DNA]</scope>
    <source>
        <strain evidence="3 4">LFN0009</strain>
    </source>
</reference>
<feature type="compositionally biased region" description="Low complexity" evidence="1">
    <location>
        <begin position="1"/>
        <end position="16"/>
    </location>
</feature>
<evidence type="ECO:0000256" key="1">
    <source>
        <dbReference type="SAM" id="MobiDB-lite"/>
    </source>
</evidence>
<dbReference type="EMBL" id="WIGN01000573">
    <property type="protein sequence ID" value="KAF6788162.1"/>
    <property type="molecule type" value="Genomic_DNA"/>
</dbReference>
<keyword evidence="2" id="KW-0472">Membrane</keyword>
<gene>
    <name evidence="3" type="ORF">CSOJ01_15072</name>
</gene>
<accession>A0A8H6INW5</accession>
<keyword evidence="2" id="KW-0812">Transmembrane</keyword>